<comment type="caution">
    <text evidence="1">The sequence shown here is derived from an EMBL/GenBank/DDBJ whole genome shotgun (WGS) entry which is preliminary data.</text>
</comment>
<reference evidence="1 2" key="1">
    <citation type="submission" date="2016-10" db="EMBL/GenBank/DDBJ databases">
        <title>Draft Genome Sequence of Rhizobacteria Flavobacterium johnsoniae CI04.</title>
        <authorList>
            <person name="Bravo J.I."/>
            <person name="Lozano G.L."/>
            <person name="Handelsman J."/>
        </authorList>
    </citation>
    <scope>NUCLEOTIDE SEQUENCE [LARGE SCALE GENOMIC DNA]</scope>
    <source>
        <strain evidence="1 2">CI04</strain>
    </source>
</reference>
<evidence type="ECO:0000313" key="2">
    <source>
        <dbReference type="Proteomes" id="UP000182826"/>
    </source>
</evidence>
<sequence>MTLNENGVYMKPHFFNDETQKTLYINFERGISSFNQTESGVHQKQKKRPKSAHTFAMNLKTKYHAKNYFITSSYNI</sequence>
<dbReference type="AlphaFoldDB" id="A0A1J7BRC8"/>
<organism evidence="1 2">
    <name type="scientific">Flavobacterium johnsoniae</name>
    <name type="common">Cytophaga johnsonae</name>
    <dbReference type="NCBI Taxonomy" id="986"/>
    <lineage>
        <taxon>Bacteria</taxon>
        <taxon>Pseudomonadati</taxon>
        <taxon>Bacteroidota</taxon>
        <taxon>Flavobacteriia</taxon>
        <taxon>Flavobacteriales</taxon>
        <taxon>Flavobacteriaceae</taxon>
        <taxon>Flavobacterium</taxon>
    </lineage>
</organism>
<dbReference type="Proteomes" id="UP000182826">
    <property type="component" value="Unassembled WGS sequence"/>
</dbReference>
<protein>
    <submittedName>
        <fullName evidence="1">Uncharacterized protein</fullName>
    </submittedName>
</protein>
<dbReference type="RefSeq" id="WP_071636807.1">
    <property type="nucleotide sequence ID" value="NZ_MLFK01000007.1"/>
</dbReference>
<keyword evidence="2" id="KW-1185">Reference proteome</keyword>
<evidence type="ECO:0000313" key="1">
    <source>
        <dbReference type="EMBL" id="OIV41247.1"/>
    </source>
</evidence>
<dbReference type="EMBL" id="MLFK01000007">
    <property type="protein sequence ID" value="OIV41247.1"/>
    <property type="molecule type" value="Genomic_DNA"/>
</dbReference>
<accession>A0A1J7BRC8</accession>
<proteinExistence type="predicted"/>
<gene>
    <name evidence="1" type="ORF">BKM63_11900</name>
</gene>
<name>A0A1J7BRC8_FLAJO</name>